<dbReference type="SMART" id="SM00408">
    <property type="entry name" value="IGc2"/>
    <property type="match status" value="6"/>
</dbReference>
<evidence type="ECO:0000256" key="9">
    <source>
        <dbReference type="ARBA" id="ARBA00023180"/>
    </source>
</evidence>
<dbReference type="SMART" id="SM00406">
    <property type="entry name" value="IGv"/>
    <property type="match status" value="6"/>
</dbReference>
<keyword evidence="7" id="KW-1015">Disulfide bond</keyword>
<keyword evidence="4 12" id="KW-0732">Signal</keyword>
<reference evidence="14" key="1">
    <citation type="submission" date="2025-08" db="UniProtKB">
        <authorList>
            <consortium name="Ensembl"/>
        </authorList>
    </citation>
    <scope>IDENTIFICATION</scope>
</reference>
<name>A0A669B9M1_ORENI</name>
<evidence type="ECO:0000256" key="4">
    <source>
        <dbReference type="ARBA" id="ARBA00022729"/>
    </source>
</evidence>
<dbReference type="Gene3D" id="2.60.40.10">
    <property type="entry name" value="Immunoglobulins"/>
    <property type="match status" value="6"/>
</dbReference>
<keyword evidence="6" id="KW-0472">Membrane</keyword>
<dbReference type="GO" id="GO:0031295">
    <property type="term" value="P:T cell costimulation"/>
    <property type="evidence" value="ECO:0007669"/>
    <property type="project" value="TreeGrafter"/>
</dbReference>
<dbReference type="GO" id="GO:0042130">
    <property type="term" value="P:negative regulation of T cell proliferation"/>
    <property type="evidence" value="ECO:0007669"/>
    <property type="project" value="TreeGrafter"/>
</dbReference>
<evidence type="ECO:0000256" key="3">
    <source>
        <dbReference type="ARBA" id="ARBA00022692"/>
    </source>
</evidence>
<dbReference type="InterPro" id="IPR013783">
    <property type="entry name" value="Ig-like_fold"/>
</dbReference>
<keyword evidence="10" id="KW-0393">Immunoglobulin domain</keyword>
<dbReference type="PANTHER" id="PTHR25466">
    <property type="entry name" value="T-LYMPHOCYTE ACTIVATION ANTIGEN"/>
    <property type="match status" value="1"/>
</dbReference>
<evidence type="ECO:0000313" key="15">
    <source>
        <dbReference type="Proteomes" id="UP000005207"/>
    </source>
</evidence>
<comment type="subcellular location">
    <subcellularLocation>
        <location evidence="1">Cell membrane</location>
        <topology evidence="1">Single-pass type I membrane protein</topology>
    </subcellularLocation>
</comment>
<dbReference type="GO" id="GO:0006955">
    <property type="term" value="P:immune response"/>
    <property type="evidence" value="ECO:0007669"/>
    <property type="project" value="TreeGrafter"/>
</dbReference>
<dbReference type="Pfam" id="PF07686">
    <property type="entry name" value="V-set"/>
    <property type="match status" value="6"/>
</dbReference>
<dbReference type="GO" id="GO:0071222">
    <property type="term" value="P:cellular response to lipopolysaccharide"/>
    <property type="evidence" value="ECO:0007669"/>
    <property type="project" value="TreeGrafter"/>
</dbReference>
<feature type="domain" description="Ig-like" evidence="13">
    <location>
        <begin position="8"/>
        <end position="115"/>
    </location>
</feature>
<dbReference type="InterPro" id="IPR036179">
    <property type="entry name" value="Ig-like_dom_sf"/>
</dbReference>
<gene>
    <name evidence="14" type="primary">LOC102077255</name>
</gene>
<dbReference type="InterPro" id="IPR013106">
    <property type="entry name" value="Ig_V-set"/>
</dbReference>
<evidence type="ECO:0000256" key="7">
    <source>
        <dbReference type="ARBA" id="ARBA00023157"/>
    </source>
</evidence>
<reference evidence="14" key="2">
    <citation type="submission" date="2025-09" db="UniProtKB">
        <authorList>
            <consortium name="Ensembl"/>
        </authorList>
    </citation>
    <scope>IDENTIFICATION</scope>
</reference>
<feature type="domain" description="Ig-like" evidence="13">
    <location>
        <begin position="615"/>
        <end position="732"/>
    </location>
</feature>
<keyword evidence="8" id="KW-0675">Receptor</keyword>
<feature type="signal peptide" evidence="12">
    <location>
        <begin position="1"/>
        <end position="16"/>
    </location>
</feature>
<dbReference type="InterPro" id="IPR003599">
    <property type="entry name" value="Ig_sub"/>
</dbReference>
<evidence type="ECO:0000256" key="6">
    <source>
        <dbReference type="ARBA" id="ARBA00023136"/>
    </source>
</evidence>
<dbReference type="InterPro" id="IPR051713">
    <property type="entry name" value="T-cell_Activation_Regulation"/>
</dbReference>
<dbReference type="GeneTree" id="ENSGT00940000168410"/>
<evidence type="ECO:0000256" key="8">
    <source>
        <dbReference type="ARBA" id="ARBA00023170"/>
    </source>
</evidence>
<dbReference type="InterPro" id="IPR003598">
    <property type="entry name" value="Ig_sub2"/>
</dbReference>
<feature type="domain" description="Ig-like" evidence="13">
    <location>
        <begin position="281"/>
        <end position="390"/>
    </location>
</feature>
<evidence type="ECO:0000256" key="12">
    <source>
        <dbReference type="SAM" id="SignalP"/>
    </source>
</evidence>
<evidence type="ECO:0000259" key="13">
    <source>
        <dbReference type="PROSITE" id="PS50835"/>
    </source>
</evidence>
<evidence type="ECO:0000256" key="10">
    <source>
        <dbReference type="ARBA" id="ARBA00023319"/>
    </source>
</evidence>
<feature type="domain" description="Ig-like" evidence="13">
    <location>
        <begin position="165"/>
        <end position="273"/>
    </location>
</feature>
<proteinExistence type="predicted"/>
<keyword evidence="2" id="KW-1003">Cell membrane</keyword>
<feature type="region of interest" description="Disordered" evidence="11">
    <location>
        <begin position="325"/>
        <end position="351"/>
    </location>
</feature>
<keyword evidence="15" id="KW-1185">Reference proteome</keyword>
<evidence type="ECO:0000256" key="11">
    <source>
        <dbReference type="SAM" id="MobiDB-lite"/>
    </source>
</evidence>
<protein>
    <submittedName>
        <fullName evidence="14">Muscle M-line assembly protein unc-89</fullName>
    </submittedName>
</protein>
<dbReference type="SMART" id="SM00409">
    <property type="entry name" value="IG"/>
    <property type="match status" value="6"/>
</dbReference>
<dbReference type="AlphaFoldDB" id="A0A669B9M1"/>
<evidence type="ECO:0000256" key="5">
    <source>
        <dbReference type="ARBA" id="ARBA00022989"/>
    </source>
</evidence>
<dbReference type="GO" id="GO:0009897">
    <property type="term" value="C:external side of plasma membrane"/>
    <property type="evidence" value="ECO:0007669"/>
    <property type="project" value="TreeGrafter"/>
</dbReference>
<sequence length="799" mass="90067">MLMFLLLAFVSQHASGVEVEQGVESVLLPCQVPVNVSMSSTAAVWDQEELTKPMVHGRVKSGDDLSLQNDRYTNRTSMRADALQTGDLSLTLRNPTVSDSGTYTCTARKQGQELSRTEVQLKVTEAPPVWPKVLSGVLGTLLLLTLLCGLCVYFEHKRMKQSEVPQSEFVEVTQGVKSVLLPFKTTPDLSEDVTVEWTRTQPKLMTVHVYESGNNQPHKQDQGYRGRTEMKEDPLRTGDFSLTLKDFYLTDSGRYTCTVYNKDGNVLLQKSVTLAVRVPPPEWVEVLVVTEGEESALLPFKTTPDLPQDVTVEWTLTEPKPMKVHVYESGNNQPDKQDQDYRGRTEMDEDPLNTKDLSLTLKDLHLTDSGVYTCTVYNKDGLMLLQKSVTLNVRVPQTKMLEVTQGERSVLLPFKTTPGLPQDVTVEWALTQPKSMKVHVYESGNNQPEKQDQDYRGRTEMNEDRVKNKDLSLTLKNLRFTDRGVYTCTVYNKDGHMLLHKSLILSVRVSQTEMVEVTQGETSVLLPFTTTPDLPEDVTVEWTLTEPQQMKVHVYESGNNQPDKQDQDYRGRTEMNKDPLTAKDLSLTLKDLCLTDCGVYTCTVYNKDGLMLLQKSVILSVRDNEVGVLEVTQGERSVLLPFQTTADLRQGVRVEWTRSDSKHTKVCVFQKSQSQADKQHQGYRGRAEMDEDALRTGDLSLTLKDLRLTDSGVYTCTVYNKDGHMLLQRVVTLSVRATLKGAMADMLARLRRRRRAPKSEIKVEKRYVCRVTVVSVFTCEVTMVTAAGPVQMSSVSEDV</sequence>
<dbReference type="PROSITE" id="PS50835">
    <property type="entry name" value="IG_LIKE"/>
    <property type="match status" value="6"/>
</dbReference>
<feature type="domain" description="Ig-like" evidence="13">
    <location>
        <begin position="396"/>
        <end position="506"/>
    </location>
</feature>
<evidence type="ECO:0000256" key="2">
    <source>
        <dbReference type="ARBA" id="ARBA00022475"/>
    </source>
</evidence>
<dbReference type="PANTHER" id="PTHR25466:SF14">
    <property type="entry name" value="BUTYROPHILIN SUBFAMILY 2 MEMBER A2-LIKE-RELATED"/>
    <property type="match status" value="1"/>
</dbReference>
<evidence type="ECO:0000313" key="14">
    <source>
        <dbReference type="Ensembl" id="ENSONIP00000032152.1"/>
    </source>
</evidence>
<keyword evidence="5" id="KW-1133">Transmembrane helix</keyword>
<dbReference type="GO" id="GO:0042102">
    <property type="term" value="P:positive regulation of T cell proliferation"/>
    <property type="evidence" value="ECO:0007669"/>
    <property type="project" value="TreeGrafter"/>
</dbReference>
<accession>A0A669B9M1</accession>
<evidence type="ECO:0000256" key="1">
    <source>
        <dbReference type="ARBA" id="ARBA00004251"/>
    </source>
</evidence>
<feature type="chain" id="PRO_5025487588" evidence="12">
    <location>
        <begin position="17"/>
        <end position="799"/>
    </location>
</feature>
<dbReference type="InterPro" id="IPR007110">
    <property type="entry name" value="Ig-like_dom"/>
</dbReference>
<dbReference type="Proteomes" id="UP000005207">
    <property type="component" value="Unplaced"/>
</dbReference>
<keyword evidence="9" id="KW-0325">Glycoprotein</keyword>
<organism evidence="14 15">
    <name type="scientific">Oreochromis niloticus</name>
    <name type="common">Nile tilapia</name>
    <name type="synonym">Tilapia nilotica</name>
    <dbReference type="NCBI Taxonomy" id="8128"/>
    <lineage>
        <taxon>Eukaryota</taxon>
        <taxon>Metazoa</taxon>
        <taxon>Chordata</taxon>
        <taxon>Craniata</taxon>
        <taxon>Vertebrata</taxon>
        <taxon>Euteleostomi</taxon>
        <taxon>Actinopterygii</taxon>
        <taxon>Neopterygii</taxon>
        <taxon>Teleostei</taxon>
        <taxon>Neoteleostei</taxon>
        <taxon>Acanthomorphata</taxon>
        <taxon>Ovalentaria</taxon>
        <taxon>Cichlomorphae</taxon>
        <taxon>Cichliformes</taxon>
        <taxon>Cichlidae</taxon>
        <taxon>African cichlids</taxon>
        <taxon>Pseudocrenilabrinae</taxon>
        <taxon>Oreochromini</taxon>
        <taxon>Oreochromis</taxon>
    </lineage>
</organism>
<dbReference type="Ensembl" id="ENSONIT00000058528.1">
    <property type="protein sequence ID" value="ENSONIP00000032152.1"/>
    <property type="gene ID" value="ENSONIG00000038844.1"/>
</dbReference>
<dbReference type="SUPFAM" id="SSF48726">
    <property type="entry name" value="Immunoglobulin"/>
    <property type="match status" value="6"/>
</dbReference>
<keyword evidence="3" id="KW-0812">Transmembrane</keyword>
<feature type="compositionally biased region" description="Basic and acidic residues" evidence="11">
    <location>
        <begin position="335"/>
        <end position="346"/>
    </location>
</feature>
<feature type="domain" description="Ig-like" evidence="13">
    <location>
        <begin position="510"/>
        <end position="606"/>
    </location>
</feature>
<dbReference type="GO" id="GO:0007166">
    <property type="term" value="P:cell surface receptor signaling pathway"/>
    <property type="evidence" value="ECO:0007669"/>
    <property type="project" value="TreeGrafter"/>
</dbReference>